<dbReference type="EMBL" id="RCHS01001724">
    <property type="protein sequence ID" value="RMX51685.1"/>
    <property type="molecule type" value="Genomic_DNA"/>
</dbReference>
<gene>
    <name evidence="1" type="ORF">pdam_00008121</name>
</gene>
<keyword evidence="2" id="KW-1185">Reference proteome</keyword>
<protein>
    <submittedName>
        <fullName evidence="1">Uncharacterized protein</fullName>
    </submittedName>
</protein>
<accession>A0A3M6UDI5</accession>
<name>A0A3M6UDI5_POCDA</name>
<proteinExistence type="predicted"/>
<organism evidence="1 2">
    <name type="scientific">Pocillopora damicornis</name>
    <name type="common">Cauliflower coral</name>
    <name type="synonym">Millepora damicornis</name>
    <dbReference type="NCBI Taxonomy" id="46731"/>
    <lineage>
        <taxon>Eukaryota</taxon>
        <taxon>Metazoa</taxon>
        <taxon>Cnidaria</taxon>
        <taxon>Anthozoa</taxon>
        <taxon>Hexacorallia</taxon>
        <taxon>Scleractinia</taxon>
        <taxon>Astrocoeniina</taxon>
        <taxon>Pocilloporidae</taxon>
        <taxon>Pocillopora</taxon>
    </lineage>
</organism>
<dbReference type="AlphaFoldDB" id="A0A3M6UDI5"/>
<sequence>MAVARRDSVRPRDEKGRGKILRQGSFYQELLNKDETMSKVNGAVDIPRLTFSDITARTEFVNSDGKRPGRPVIPRKNTVGRATSLSQGADFAQQRRLPLVIYDENYLGGRKNRVKPGLEGKRTFLPILSSTLEVKRMNIREKDGLNNLRRQVYKPATRKGHYKRQETGQPLEGVLLKRWTGFSTKIPPHR</sequence>
<comment type="caution">
    <text evidence="1">The sequence shown here is derived from an EMBL/GenBank/DDBJ whole genome shotgun (WGS) entry which is preliminary data.</text>
</comment>
<evidence type="ECO:0000313" key="1">
    <source>
        <dbReference type="EMBL" id="RMX51685.1"/>
    </source>
</evidence>
<evidence type="ECO:0000313" key="2">
    <source>
        <dbReference type="Proteomes" id="UP000275408"/>
    </source>
</evidence>
<reference evidence="1 2" key="1">
    <citation type="journal article" date="2018" name="Sci. Rep.">
        <title>Comparative analysis of the Pocillopora damicornis genome highlights role of immune system in coral evolution.</title>
        <authorList>
            <person name="Cunning R."/>
            <person name="Bay R.A."/>
            <person name="Gillette P."/>
            <person name="Baker A.C."/>
            <person name="Traylor-Knowles N."/>
        </authorList>
    </citation>
    <scope>NUCLEOTIDE SEQUENCE [LARGE SCALE GENOMIC DNA]</scope>
    <source>
        <strain evidence="1">RSMAS</strain>
        <tissue evidence="1">Whole animal</tissue>
    </source>
</reference>
<dbReference type="Proteomes" id="UP000275408">
    <property type="component" value="Unassembled WGS sequence"/>
</dbReference>